<name>A0A4U6UJJ6_SETVI</name>
<dbReference type="EMBL" id="CM016556">
    <property type="protein sequence ID" value="TKW14373.1"/>
    <property type="molecule type" value="Genomic_DNA"/>
</dbReference>
<dbReference type="OMA" id="YQARHEA"/>
<evidence type="ECO:0000313" key="2">
    <source>
        <dbReference type="Proteomes" id="UP000298652"/>
    </source>
</evidence>
<keyword evidence="2" id="KW-1185">Reference proteome</keyword>
<sequence length="154" mass="17255">MEEVLDSEMMPDSKMTLALEMALDSVEIGPDSVEMASDSVNVVPDSAEVMSESLCARCGTFHADNDDEGCYQARHEASRCAHCGIVHRDYDLTTWILDGIEKFDCELNLPGVEKLQMDGDAILLPEHVIKKLDEIYNMKKLEDAKMKQDAKKQQ</sequence>
<dbReference type="Gramene" id="TKW14373">
    <property type="protein sequence ID" value="TKW14373"/>
    <property type="gene ID" value="SEVIR_5G163600v2"/>
</dbReference>
<reference evidence="1" key="1">
    <citation type="submission" date="2019-03" db="EMBL/GenBank/DDBJ databases">
        <title>WGS assembly of Setaria viridis.</title>
        <authorList>
            <person name="Huang P."/>
            <person name="Jenkins J."/>
            <person name="Grimwood J."/>
            <person name="Barry K."/>
            <person name="Healey A."/>
            <person name="Mamidi S."/>
            <person name="Sreedasyam A."/>
            <person name="Shu S."/>
            <person name="Feldman M."/>
            <person name="Wu J."/>
            <person name="Yu Y."/>
            <person name="Chen C."/>
            <person name="Johnson J."/>
            <person name="Rokhsar D."/>
            <person name="Baxter I."/>
            <person name="Schmutz J."/>
            <person name="Brutnell T."/>
            <person name="Kellogg E."/>
        </authorList>
    </citation>
    <scope>NUCLEOTIDE SEQUENCE [LARGE SCALE GENOMIC DNA]</scope>
</reference>
<gene>
    <name evidence="1" type="ORF">SEVIR_5G163600v2</name>
</gene>
<protein>
    <submittedName>
        <fullName evidence="1">Uncharacterized protein</fullName>
    </submittedName>
</protein>
<dbReference type="AlphaFoldDB" id="A0A4U6UJJ6"/>
<dbReference type="Proteomes" id="UP000298652">
    <property type="component" value="Chromosome 5"/>
</dbReference>
<organism evidence="1 2">
    <name type="scientific">Setaria viridis</name>
    <name type="common">Green bristlegrass</name>
    <name type="synonym">Setaria italica subsp. viridis</name>
    <dbReference type="NCBI Taxonomy" id="4556"/>
    <lineage>
        <taxon>Eukaryota</taxon>
        <taxon>Viridiplantae</taxon>
        <taxon>Streptophyta</taxon>
        <taxon>Embryophyta</taxon>
        <taxon>Tracheophyta</taxon>
        <taxon>Spermatophyta</taxon>
        <taxon>Magnoliopsida</taxon>
        <taxon>Liliopsida</taxon>
        <taxon>Poales</taxon>
        <taxon>Poaceae</taxon>
        <taxon>PACMAD clade</taxon>
        <taxon>Panicoideae</taxon>
        <taxon>Panicodae</taxon>
        <taxon>Paniceae</taxon>
        <taxon>Cenchrinae</taxon>
        <taxon>Setaria</taxon>
    </lineage>
</organism>
<accession>A0A4U6UJJ6</accession>
<proteinExistence type="predicted"/>
<evidence type="ECO:0000313" key="1">
    <source>
        <dbReference type="EMBL" id="TKW14373.1"/>
    </source>
</evidence>